<evidence type="ECO:0000313" key="3">
    <source>
        <dbReference type="Proteomes" id="UP000618931"/>
    </source>
</evidence>
<keyword evidence="1" id="KW-0472">Membrane</keyword>
<keyword evidence="1" id="KW-0812">Transmembrane</keyword>
<accession>A0ABS0I3I1</accession>
<evidence type="ECO:0008006" key="4">
    <source>
        <dbReference type="Google" id="ProtNLM"/>
    </source>
</evidence>
<dbReference type="Proteomes" id="UP000618931">
    <property type="component" value="Unassembled WGS sequence"/>
</dbReference>
<sequence>MNVLPFESFWVQSSLRPNQVVAAIAAEPRKVPTARLANGEVEVFEIRPVVLYRSSFLPRITGNVKPAENGSEVHIEMRLPVITYAFLGALIAWGVASIVLLLVDEKGGSNALKLVPIAVAFTITPLSVLLFKFEASRNRRYLMKILKASIVT</sequence>
<dbReference type="EMBL" id="JADQDM010000003">
    <property type="protein sequence ID" value="MBF9221114.1"/>
    <property type="molecule type" value="Genomic_DNA"/>
</dbReference>
<organism evidence="2 3">
    <name type="scientific">Hymenobacter ruricola</name>
    <dbReference type="NCBI Taxonomy" id="2791023"/>
    <lineage>
        <taxon>Bacteria</taxon>
        <taxon>Pseudomonadati</taxon>
        <taxon>Bacteroidota</taxon>
        <taxon>Cytophagia</taxon>
        <taxon>Cytophagales</taxon>
        <taxon>Hymenobacteraceae</taxon>
        <taxon>Hymenobacter</taxon>
    </lineage>
</organism>
<evidence type="ECO:0000313" key="2">
    <source>
        <dbReference type="EMBL" id="MBF9221114.1"/>
    </source>
</evidence>
<keyword evidence="3" id="KW-1185">Reference proteome</keyword>
<keyword evidence="1" id="KW-1133">Transmembrane helix</keyword>
<feature type="transmembrane region" description="Helical" evidence="1">
    <location>
        <begin position="114"/>
        <end position="133"/>
    </location>
</feature>
<comment type="caution">
    <text evidence="2">The sequence shown here is derived from an EMBL/GenBank/DDBJ whole genome shotgun (WGS) entry which is preliminary data.</text>
</comment>
<name>A0ABS0I3I1_9BACT</name>
<evidence type="ECO:0000256" key="1">
    <source>
        <dbReference type="SAM" id="Phobius"/>
    </source>
</evidence>
<reference evidence="2 3" key="1">
    <citation type="submission" date="2020-11" db="EMBL/GenBank/DDBJ databases">
        <authorList>
            <person name="Kim M.K."/>
        </authorList>
    </citation>
    <scope>NUCLEOTIDE SEQUENCE [LARGE SCALE GENOMIC DNA]</scope>
    <source>
        <strain evidence="2 3">BT662</strain>
    </source>
</reference>
<proteinExistence type="predicted"/>
<gene>
    <name evidence="2" type="ORF">I2H31_08360</name>
</gene>
<dbReference type="RefSeq" id="WP_196292573.1">
    <property type="nucleotide sequence ID" value="NZ_JADQDM010000003.1"/>
</dbReference>
<feature type="transmembrane region" description="Helical" evidence="1">
    <location>
        <begin position="81"/>
        <end position="102"/>
    </location>
</feature>
<protein>
    <recommendedName>
        <fullName evidence="4">SoxR reducing system RseC family protein</fullName>
    </recommendedName>
</protein>